<gene>
    <name evidence="4" type="ORF">FB458_0831</name>
</gene>
<dbReference type="Pfam" id="PF01548">
    <property type="entry name" value="DEDD_Tnp_IS110"/>
    <property type="match status" value="1"/>
</dbReference>
<dbReference type="PANTHER" id="PTHR33055:SF16">
    <property type="entry name" value="TRANSPOSASE FOR INSERTION SEQUENCE ELEMENT IS1547"/>
    <property type="match status" value="1"/>
</dbReference>
<keyword evidence="5" id="KW-1185">Reference proteome</keyword>
<feature type="domain" description="Transposase IS116/IS110/IS902 C-terminal" evidence="3">
    <location>
        <begin position="258"/>
        <end position="338"/>
    </location>
</feature>
<proteinExistence type="predicted"/>
<evidence type="ECO:0000259" key="3">
    <source>
        <dbReference type="Pfam" id="PF02371"/>
    </source>
</evidence>
<dbReference type="InterPro" id="IPR002525">
    <property type="entry name" value="Transp_IS110-like_N"/>
</dbReference>
<evidence type="ECO:0000313" key="4">
    <source>
        <dbReference type="EMBL" id="TQJ07763.1"/>
    </source>
</evidence>
<name>A0A542DXE5_9MICO</name>
<feature type="domain" description="Transposase IS110-like N-terminal" evidence="2">
    <location>
        <begin position="36"/>
        <end position="180"/>
    </location>
</feature>
<dbReference type="InterPro" id="IPR003346">
    <property type="entry name" value="Transposase_20"/>
</dbReference>
<dbReference type="AlphaFoldDB" id="A0A542DXE5"/>
<comment type="caution">
    <text evidence="4">The sequence shown here is derived from an EMBL/GenBank/DDBJ whole genome shotgun (WGS) entry which is preliminary data.</text>
</comment>
<sequence length="380" mass="41384">MTTIARGTTTNHRRDQQADPDPQLDQQREPGQVVGGVDTHLDTHTAAALDPVGRLLGHATFPADPGGYAALLAWLRSFGTVVVVGVEGTGAYGAGLTRHLRAEQVQLLEIDRPDRRARRSAGKSDPLDAEAAALTALARTRTGVPKVRDGRVEALRNLRVARRSAIDQRADCQRRIKTLIVTAAEPLRARLRGLPTRQLLAACAGLRPDLTRVGDPEQATKTALRALARRHHALSEEITDLDAVIDPLVAAINPQLVALNGVGADVAGQLLVTAGENSDRVHSEAAFAMLCGVAPIPASSGRTHRHRLNRGGDRQANAALYRVVLCRLRWDPRTQAYMHRRTEQGLSKKDIIRCLKRLIAREIYYVLNPRLQPSPALQTI</sequence>
<evidence type="ECO:0000256" key="1">
    <source>
        <dbReference type="SAM" id="MobiDB-lite"/>
    </source>
</evidence>
<feature type="compositionally biased region" description="Polar residues" evidence="1">
    <location>
        <begin position="1"/>
        <end position="10"/>
    </location>
</feature>
<accession>A0A542DXE5</accession>
<protein>
    <submittedName>
        <fullName evidence="4">Transposase</fullName>
    </submittedName>
</protein>
<dbReference type="GO" id="GO:0003677">
    <property type="term" value="F:DNA binding"/>
    <property type="evidence" value="ECO:0007669"/>
    <property type="project" value="InterPro"/>
</dbReference>
<organism evidence="4 5">
    <name type="scientific">Lapillicoccus jejuensis</name>
    <dbReference type="NCBI Taxonomy" id="402171"/>
    <lineage>
        <taxon>Bacteria</taxon>
        <taxon>Bacillati</taxon>
        <taxon>Actinomycetota</taxon>
        <taxon>Actinomycetes</taxon>
        <taxon>Micrococcales</taxon>
        <taxon>Intrasporangiaceae</taxon>
        <taxon>Lapillicoccus</taxon>
    </lineage>
</organism>
<dbReference type="Proteomes" id="UP000317893">
    <property type="component" value="Unassembled WGS sequence"/>
</dbReference>
<dbReference type="RefSeq" id="WP_246061059.1">
    <property type="nucleotide sequence ID" value="NZ_VFMN01000001.1"/>
</dbReference>
<dbReference type="GO" id="GO:0004803">
    <property type="term" value="F:transposase activity"/>
    <property type="evidence" value="ECO:0007669"/>
    <property type="project" value="InterPro"/>
</dbReference>
<dbReference type="InterPro" id="IPR047650">
    <property type="entry name" value="Transpos_IS110"/>
</dbReference>
<reference evidence="4 5" key="1">
    <citation type="submission" date="2019-06" db="EMBL/GenBank/DDBJ databases">
        <title>Sequencing the genomes of 1000 actinobacteria strains.</title>
        <authorList>
            <person name="Klenk H.-P."/>
        </authorList>
    </citation>
    <scope>NUCLEOTIDE SEQUENCE [LARGE SCALE GENOMIC DNA]</scope>
    <source>
        <strain evidence="4 5">DSM 18607</strain>
    </source>
</reference>
<evidence type="ECO:0000313" key="5">
    <source>
        <dbReference type="Proteomes" id="UP000317893"/>
    </source>
</evidence>
<evidence type="ECO:0000259" key="2">
    <source>
        <dbReference type="Pfam" id="PF01548"/>
    </source>
</evidence>
<dbReference type="NCBIfam" id="NF033542">
    <property type="entry name" value="transpos_IS110"/>
    <property type="match status" value="1"/>
</dbReference>
<dbReference type="GO" id="GO:0006313">
    <property type="term" value="P:DNA transposition"/>
    <property type="evidence" value="ECO:0007669"/>
    <property type="project" value="InterPro"/>
</dbReference>
<feature type="region of interest" description="Disordered" evidence="1">
    <location>
        <begin position="1"/>
        <end position="30"/>
    </location>
</feature>
<dbReference type="PANTHER" id="PTHR33055">
    <property type="entry name" value="TRANSPOSASE FOR INSERTION SEQUENCE ELEMENT IS1111A"/>
    <property type="match status" value="1"/>
</dbReference>
<dbReference type="Pfam" id="PF02371">
    <property type="entry name" value="Transposase_20"/>
    <property type="match status" value="1"/>
</dbReference>
<dbReference type="EMBL" id="VFMN01000001">
    <property type="protein sequence ID" value="TQJ07763.1"/>
    <property type="molecule type" value="Genomic_DNA"/>
</dbReference>